<dbReference type="Pfam" id="PF03009">
    <property type="entry name" value="GDPD"/>
    <property type="match status" value="1"/>
</dbReference>
<dbReference type="InterPro" id="IPR017946">
    <property type="entry name" value="PLC-like_Pdiesterase_TIM-brl"/>
</dbReference>
<reference evidence="3" key="1">
    <citation type="submission" date="2016-05" db="EMBL/GenBank/DDBJ databases">
        <title>Paenibacillus oryzae. sp. nov., isolated from the rice root.</title>
        <authorList>
            <person name="Zhang J."/>
            <person name="Zhang X."/>
        </authorList>
    </citation>
    <scope>NUCLEOTIDE SEQUENCE [LARGE SCALE GENOMIC DNA]</scope>
    <source>
        <strain evidence="3">KCTC13222</strain>
    </source>
</reference>
<accession>A0A1C0ZVV1</accession>
<keyword evidence="3" id="KW-1185">Reference proteome</keyword>
<dbReference type="CDD" id="cd08563">
    <property type="entry name" value="GDPD_TtGDE_like"/>
    <property type="match status" value="1"/>
</dbReference>
<evidence type="ECO:0000313" key="3">
    <source>
        <dbReference type="Proteomes" id="UP000093309"/>
    </source>
</evidence>
<dbReference type="PANTHER" id="PTHR46211:SF14">
    <property type="entry name" value="GLYCEROPHOSPHODIESTER PHOSPHODIESTERASE"/>
    <property type="match status" value="1"/>
</dbReference>
<evidence type="ECO:0000259" key="1">
    <source>
        <dbReference type="PROSITE" id="PS51704"/>
    </source>
</evidence>
<sequence length="243" mass="27091">MNRQKPIVIGHRGSAGEAPENTLASFALAVEQGADGIELDVQLTKDGEIVVCHDLTLDRTTNGSGYIGEKLWEDLKHLDAGSWFSEAFTGERIPLLRQVFDLLPRGFLINVEVKHAYEGKMEKALLALLREIDRWEDIVISSFDHKVIHRIKQAQPNAKVGVLYAANLIDHAAYARQLGVDVFSLHPYHQCIEQEDVRAAASAGLAVYPYTVNHTADYKRMIAADVTGIITDYPARLREFLAQ</sequence>
<dbReference type="GO" id="GO:0006629">
    <property type="term" value="P:lipid metabolic process"/>
    <property type="evidence" value="ECO:0007669"/>
    <property type="project" value="InterPro"/>
</dbReference>
<dbReference type="RefSeq" id="WP_065856317.1">
    <property type="nucleotide sequence ID" value="NZ_LYPC01000027.1"/>
</dbReference>
<name>A0A1C0ZVV1_9BACL</name>
<dbReference type="Proteomes" id="UP000093309">
    <property type="component" value="Unassembled WGS sequence"/>
</dbReference>
<comment type="caution">
    <text evidence="2">The sequence shown here is derived from an EMBL/GenBank/DDBJ whole genome shotgun (WGS) entry which is preliminary data.</text>
</comment>
<dbReference type="Gene3D" id="3.20.20.190">
    <property type="entry name" value="Phosphatidylinositol (PI) phosphodiesterase"/>
    <property type="match status" value="1"/>
</dbReference>
<dbReference type="OrthoDB" id="384721at2"/>
<organism evidence="2 3">
    <name type="scientific">Paenibacillus pectinilyticus</name>
    <dbReference type="NCBI Taxonomy" id="512399"/>
    <lineage>
        <taxon>Bacteria</taxon>
        <taxon>Bacillati</taxon>
        <taxon>Bacillota</taxon>
        <taxon>Bacilli</taxon>
        <taxon>Bacillales</taxon>
        <taxon>Paenibacillaceae</taxon>
        <taxon>Paenibacillus</taxon>
    </lineage>
</organism>
<dbReference type="AlphaFoldDB" id="A0A1C0ZVV1"/>
<gene>
    <name evidence="2" type="ORF">A8709_30770</name>
</gene>
<dbReference type="STRING" id="512399.A8709_30770"/>
<dbReference type="InterPro" id="IPR030395">
    <property type="entry name" value="GP_PDE_dom"/>
</dbReference>
<dbReference type="PANTHER" id="PTHR46211">
    <property type="entry name" value="GLYCEROPHOSPHORYL DIESTER PHOSPHODIESTERASE"/>
    <property type="match status" value="1"/>
</dbReference>
<dbReference type="GO" id="GO:0008081">
    <property type="term" value="F:phosphoric diester hydrolase activity"/>
    <property type="evidence" value="ECO:0007669"/>
    <property type="project" value="InterPro"/>
</dbReference>
<evidence type="ECO:0000313" key="2">
    <source>
        <dbReference type="EMBL" id="OCT12225.1"/>
    </source>
</evidence>
<dbReference type="SUPFAM" id="SSF51695">
    <property type="entry name" value="PLC-like phosphodiesterases"/>
    <property type="match status" value="1"/>
</dbReference>
<dbReference type="EMBL" id="LYPC01000027">
    <property type="protein sequence ID" value="OCT12225.1"/>
    <property type="molecule type" value="Genomic_DNA"/>
</dbReference>
<dbReference type="PROSITE" id="PS51704">
    <property type="entry name" value="GP_PDE"/>
    <property type="match status" value="1"/>
</dbReference>
<proteinExistence type="predicted"/>
<feature type="domain" description="GP-PDE" evidence="1">
    <location>
        <begin position="6"/>
        <end position="241"/>
    </location>
</feature>
<protein>
    <submittedName>
        <fullName evidence="2">Glycerophosphodiester phosphodiesterase</fullName>
    </submittedName>
</protein>